<dbReference type="AlphaFoldDB" id="A0A843W9J3"/>
<dbReference type="Proteomes" id="UP000652761">
    <property type="component" value="Unassembled WGS sequence"/>
</dbReference>
<evidence type="ECO:0000313" key="2">
    <source>
        <dbReference type="Proteomes" id="UP000652761"/>
    </source>
</evidence>
<name>A0A843W9J3_COLES</name>
<accession>A0A843W9J3</accession>
<evidence type="ECO:0000313" key="1">
    <source>
        <dbReference type="EMBL" id="MQM03578.1"/>
    </source>
</evidence>
<protein>
    <submittedName>
        <fullName evidence="1">Uncharacterized protein</fullName>
    </submittedName>
</protein>
<gene>
    <name evidence="1" type="ORF">Taro_036368</name>
</gene>
<organism evidence="1 2">
    <name type="scientific">Colocasia esculenta</name>
    <name type="common">Wild taro</name>
    <name type="synonym">Arum esculentum</name>
    <dbReference type="NCBI Taxonomy" id="4460"/>
    <lineage>
        <taxon>Eukaryota</taxon>
        <taxon>Viridiplantae</taxon>
        <taxon>Streptophyta</taxon>
        <taxon>Embryophyta</taxon>
        <taxon>Tracheophyta</taxon>
        <taxon>Spermatophyta</taxon>
        <taxon>Magnoliopsida</taxon>
        <taxon>Liliopsida</taxon>
        <taxon>Araceae</taxon>
        <taxon>Aroideae</taxon>
        <taxon>Colocasieae</taxon>
        <taxon>Colocasia</taxon>
    </lineage>
</organism>
<keyword evidence="2" id="KW-1185">Reference proteome</keyword>
<reference evidence="1" key="1">
    <citation type="submission" date="2017-07" db="EMBL/GenBank/DDBJ databases">
        <title>Taro Niue Genome Assembly and Annotation.</title>
        <authorList>
            <person name="Atibalentja N."/>
            <person name="Keating K."/>
            <person name="Fields C.J."/>
        </authorList>
    </citation>
    <scope>NUCLEOTIDE SEQUENCE</scope>
    <source>
        <strain evidence="1">Niue_2</strain>
        <tissue evidence="1">Leaf</tissue>
    </source>
</reference>
<sequence length="303" mass="33235">MEFPFRICFGSSIVLLAWSRGVSSLEYILVYLPFVLKEDLVGSRVFVSLRVEGRPRGIQGVVIPLRVVKRRPAVVGCLVWVSQSFECHGKGQLVCSHCLALYGSGTMLGGQAWDRSLARLRLVVVFVHVSHSDGRGDLDSWSNGKTPVGAPDHWLVEAGLWLICVVQTRLLPSACTFCGVLRACLPRLRPCVVTPSWQYLWTSFAGAGACVRTVNIVPLVVSSVRNGRPFFSKIQVGAAKGVVLFQCCVRGERGRWLARASGAVDDGVTGRGLPYVEDGFRLVCCSALGRRRLRFRLHVFCSG</sequence>
<proteinExistence type="predicted"/>
<dbReference type="EMBL" id="NMUH01003061">
    <property type="protein sequence ID" value="MQM03578.1"/>
    <property type="molecule type" value="Genomic_DNA"/>
</dbReference>
<comment type="caution">
    <text evidence="1">The sequence shown here is derived from an EMBL/GenBank/DDBJ whole genome shotgun (WGS) entry which is preliminary data.</text>
</comment>